<dbReference type="Proteomes" id="UP001592531">
    <property type="component" value="Unassembled WGS sequence"/>
</dbReference>
<evidence type="ECO:0000313" key="3">
    <source>
        <dbReference type="Proteomes" id="UP001592531"/>
    </source>
</evidence>
<dbReference type="Pfam" id="PF13546">
    <property type="entry name" value="DDE_5"/>
    <property type="match status" value="1"/>
</dbReference>
<dbReference type="RefSeq" id="WP_380532970.1">
    <property type="nucleotide sequence ID" value="NZ_JBHFAB010000003.1"/>
</dbReference>
<evidence type="ECO:0000313" key="2">
    <source>
        <dbReference type="EMBL" id="MFC1416095.1"/>
    </source>
</evidence>
<dbReference type="InterPro" id="IPR039365">
    <property type="entry name" value="IS701-like"/>
</dbReference>
<protein>
    <submittedName>
        <fullName evidence="2">IS701 family transposase</fullName>
    </submittedName>
</protein>
<feature type="domain" description="Transposase IS701-like DDE" evidence="1">
    <location>
        <begin position="2"/>
        <end position="211"/>
    </location>
</feature>
<dbReference type="PANTHER" id="PTHR33627">
    <property type="entry name" value="TRANSPOSASE"/>
    <property type="match status" value="1"/>
</dbReference>
<dbReference type="EMBL" id="JBHFAB010000003">
    <property type="protein sequence ID" value="MFC1416095.1"/>
    <property type="molecule type" value="Genomic_DNA"/>
</dbReference>
<organism evidence="2 3">
    <name type="scientific">Streptacidiphilus cavernicola</name>
    <dbReference type="NCBI Taxonomy" id="3342716"/>
    <lineage>
        <taxon>Bacteria</taxon>
        <taxon>Bacillati</taxon>
        <taxon>Actinomycetota</taxon>
        <taxon>Actinomycetes</taxon>
        <taxon>Kitasatosporales</taxon>
        <taxon>Streptomycetaceae</taxon>
        <taxon>Streptacidiphilus</taxon>
    </lineage>
</organism>
<name>A0ABV6VQR8_9ACTN</name>
<comment type="caution">
    <text evidence="2">The sequence shown here is derived from an EMBL/GenBank/DDBJ whole genome shotgun (WGS) entry which is preliminary data.</text>
</comment>
<proteinExistence type="predicted"/>
<keyword evidence="3" id="KW-1185">Reference proteome</keyword>
<dbReference type="InterPro" id="IPR038721">
    <property type="entry name" value="IS701-like_DDE_dom"/>
</dbReference>
<evidence type="ECO:0000259" key="1">
    <source>
        <dbReference type="Pfam" id="PF13546"/>
    </source>
</evidence>
<dbReference type="PANTHER" id="PTHR33627:SF1">
    <property type="entry name" value="TRANSPOSASE"/>
    <property type="match status" value="1"/>
</dbReference>
<gene>
    <name evidence="2" type="ORF">ACEZDE_05510</name>
</gene>
<reference evidence="2 3" key="1">
    <citation type="submission" date="2024-09" db="EMBL/GenBank/DDBJ databases">
        <authorList>
            <person name="Lee S.D."/>
        </authorList>
    </citation>
    <scope>NUCLEOTIDE SEQUENCE [LARGE SCALE GENOMIC DNA]</scope>
    <source>
        <strain evidence="2 3">N8-3</strain>
    </source>
</reference>
<sequence>MTRRDQRRWAEAYIRGLLTVEGRKSMRRIAAADVGAAGEQNLQQFVSKSPWEWKPVRRALAEYLQHRVQPHALAVEPLFIPKAGGCSVGVERQFVPRLGRVSNCQQAYGIWLVGQDASYPVDWGLALPSTWTADPGRRRLGGIPDHVASDSPARGAVAGLLALPRAPQIAGRPVLMDVGNKDLDHVCSVLDDGSLPFILRVGGSFPVAAAGARSAPFGGQWVPARRLIDSLRGQHRLVEWVDRAHHQRRRVAAITATAVHLPRSAAGSSATHRLLLLGAWTDPADHGPAEFWLTNSTQQSPAAVFRTAQLTQQVQRDQEEVSAQVGISDFEGRSFRGWHHHATLVSVAHAITLLSRAEESGFARIGPLHPLPEPAVVPFLGAQPST</sequence>
<accession>A0ABV6VQR8</accession>